<dbReference type="InterPro" id="IPR008952">
    <property type="entry name" value="Tetraspanin_EC2_sf"/>
</dbReference>
<dbReference type="PANTHER" id="PTHR19282:SF456">
    <property type="entry name" value="CD63 MOLECULE"/>
    <property type="match status" value="1"/>
</dbReference>
<keyword evidence="5 7" id="KW-0472">Membrane</keyword>
<accession>A0A1B6E043</accession>
<dbReference type="PANTHER" id="PTHR19282">
    <property type="entry name" value="TETRASPANIN"/>
    <property type="match status" value="1"/>
</dbReference>
<protein>
    <recommendedName>
        <fullName evidence="7">Tetraspanin</fullName>
    </recommendedName>
</protein>
<gene>
    <name evidence="9" type="ORF">g.17398</name>
    <name evidence="8" type="ORF">g.17399</name>
</gene>
<keyword evidence="3 7" id="KW-0812">Transmembrane</keyword>
<keyword evidence="4 7" id="KW-1133">Transmembrane helix</keyword>
<feature type="disulfide bond" evidence="6">
    <location>
        <begin position="146"/>
        <end position="167"/>
    </location>
</feature>
<evidence type="ECO:0000256" key="7">
    <source>
        <dbReference type="RuleBase" id="RU361218"/>
    </source>
</evidence>
<sequence length="234" mass="26144">MDTFGMSCVKYLLFVFNLFFAISGIVLFTVGILIQQKYNYDYSQFIDEKMFTAPMLLIIAGVIVFVVASFGCCGAIKESNFILITYAILLFLIFNLEVAGGISGYLMKEDIHDMLQERMNSSMLKYNTSPEITKPWNVLQYDLRCCGVESKDDWLIVYPNGTIPHSCCQQLAINEICTSQDASPTGCLSSLKDVLETYIIWVGGFALGVAFVQLIGVLFACCLAYSIRQGYQTV</sequence>
<dbReference type="AlphaFoldDB" id="A0A1B6E043"/>
<dbReference type="PRINTS" id="PR00259">
    <property type="entry name" value="TMFOUR"/>
</dbReference>
<dbReference type="EMBL" id="GEDC01003526">
    <property type="protein sequence ID" value="JAS33772.1"/>
    <property type="molecule type" value="Transcribed_RNA"/>
</dbReference>
<keyword evidence="6" id="KW-1015">Disulfide bond</keyword>
<evidence type="ECO:0000256" key="5">
    <source>
        <dbReference type="ARBA" id="ARBA00023136"/>
    </source>
</evidence>
<evidence type="ECO:0000313" key="9">
    <source>
        <dbReference type="EMBL" id="JAS33772.1"/>
    </source>
</evidence>
<dbReference type="InterPro" id="IPR018499">
    <property type="entry name" value="Tetraspanin/Peripherin"/>
</dbReference>
<feature type="transmembrane region" description="Helical" evidence="7">
    <location>
        <begin position="83"/>
        <end position="106"/>
    </location>
</feature>
<name>A0A1B6E043_9HEMI</name>
<comment type="similarity">
    <text evidence="2 7">Belongs to the tetraspanin (TM4SF) family.</text>
</comment>
<dbReference type="Pfam" id="PF00335">
    <property type="entry name" value="Tetraspanin"/>
    <property type="match status" value="1"/>
</dbReference>
<organism evidence="8">
    <name type="scientific">Clastoptera arizonana</name>
    <name type="common">Arizona spittle bug</name>
    <dbReference type="NCBI Taxonomy" id="38151"/>
    <lineage>
        <taxon>Eukaryota</taxon>
        <taxon>Metazoa</taxon>
        <taxon>Ecdysozoa</taxon>
        <taxon>Arthropoda</taxon>
        <taxon>Hexapoda</taxon>
        <taxon>Insecta</taxon>
        <taxon>Pterygota</taxon>
        <taxon>Neoptera</taxon>
        <taxon>Paraneoptera</taxon>
        <taxon>Hemiptera</taxon>
        <taxon>Auchenorrhyncha</taxon>
        <taxon>Cercopoidea</taxon>
        <taxon>Clastopteridae</taxon>
        <taxon>Clastoptera</taxon>
    </lineage>
</organism>
<dbReference type="GO" id="GO:0005886">
    <property type="term" value="C:plasma membrane"/>
    <property type="evidence" value="ECO:0007669"/>
    <property type="project" value="TreeGrafter"/>
</dbReference>
<evidence type="ECO:0000256" key="6">
    <source>
        <dbReference type="PIRSR" id="PIRSR002419-1"/>
    </source>
</evidence>
<dbReference type="Gene3D" id="1.10.1450.10">
    <property type="entry name" value="Tetraspanin"/>
    <property type="match status" value="1"/>
</dbReference>
<dbReference type="EMBL" id="GEDC01006017">
    <property type="protein sequence ID" value="JAS31281.1"/>
    <property type="molecule type" value="Transcribed_RNA"/>
</dbReference>
<feature type="transmembrane region" description="Helical" evidence="7">
    <location>
        <begin position="54"/>
        <end position="76"/>
    </location>
</feature>
<dbReference type="InterPro" id="IPR000301">
    <property type="entry name" value="Tetraspanin_animals"/>
</dbReference>
<evidence type="ECO:0000256" key="4">
    <source>
        <dbReference type="ARBA" id="ARBA00022989"/>
    </source>
</evidence>
<feature type="transmembrane region" description="Helical" evidence="7">
    <location>
        <begin position="198"/>
        <end position="225"/>
    </location>
</feature>
<dbReference type="PIRSF" id="PIRSF002419">
    <property type="entry name" value="Tetraspanin"/>
    <property type="match status" value="1"/>
</dbReference>
<evidence type="ECO:0000256" key="1">
    <source>
        <dbReference type="ARBA" id="ARBA00004141"/>
    </source>
</evidence>
<evidence type="ECO:0000313" key="8">
    <source>
        <dbReference type="EMBL" id="JAS31281.1"/>
    </source>
</evidence>
<proteinExistence type="inferred from homology"/>
<reference evidence="8" key="1">
    <citation type="submission" date="2015-12" db="EMBL/GenBank/DDBJ databases">
        <title>De novo transcriptome assembly of four potential Pierce s Disease insect vectors from Arizona vineyards.</title>
        <authorList>
            <person name="Tassone E.E."/>
        </authorList>
    </citation>
    <scope>NUCLEOTIDE SEQUENCE</scope>
</reference>
<feature type="transmembrane region" description="Helical" evidence="7">
    <location>
        <begin position="12"/>
        <end position="34"/>
    </location>
</feature>
<evidence type="ECO:0000256" key="3">
    <source>
        <dbReference type="ARBA" id="ARBA00022692"/>
    </source>
</evidence>
<comment type="subcellular location">
    <subcellularLocation>
        <location evidence="1 7">Membrane</location>
        <topology evidence="1 7">Multi-pass membrane protein</topology>
    </subcellularLocation>
</comment>
<evidence type="ECO:0000256" key="2">
    <source>
        <dbReference type="ARBA" id="ARBA00006840"/>
    </source>
</evidence>
<dbReference type="SUPFAM" id="SSF48652">
    <property type="entry name" value="Tetraspanin"/>
    <property type="match status" value="1"/>
</dbReference>